<evidence type="ECO:0000259" key="2">
    <source>
        <dbReference type="Pfam" id="PF19037"/>
    </source>
</evidence>
<sequence>MEIIVCSRSGKPIFQCQLREKQSCTVDTVDVNQEERCYSSAAFVSSMQGLLDFVSCTQNQQLQAIETETLMIRFISTNELSFAVLRTKQWAKDTLLRVCVERLFDLLHGFIQLILTRKGLEILKSSPQYDLRGLLTGTENTMEQIAYSWFTCITSRVKHFGFQCVRLASKLRSRITDALIPGLSSTEEPCHLLCGLILSNEKLVCIVQPRKDLFHLSVDDLILLVAFVYHSKCFQNSESWTPVCLPSFNPDGFLHAYVYFFDEYTSLILLSSCPLPSQFHIFQAERHRLSAQLDQINAFEAIDNSRKAYRTWRLQEEIPQEGLLHFVYKNEQTGECVISPWTTPFESISETCKVSHLERYLQLHQRMTYTEGSSRKSQKSQLIGKSLGFGAFHVHCMVLNDRITLVVALHSEESRLYATFDALCDTLDAKSACKDLCVRLKQDDMLMSATLN</sequence>
<proteinExistence type="predicted"/>
<dbReference type="GO" id="GO:0006623">
    <property type="term" value="P:protein targeting to vacuole"/>
    <property type="evidence" value="ECO:0007669"/>
    <property type="project" value="InterPro"/>
</dbReference>
<dbReference type="EMBL" id="FR824100">
    <property type="protein sequence ID" value="CCA18690.1"/>
    <property type="molecule type" value="Genomic_DNA"/>
</dbReference>
<dbReference type="PANTHER" id="PTHR13027">
    <property type="entry name" value="SAND PROTEIN-RELATED"/>
    <property type="match status" value="1"/>
</dbReference>
<dbReference type="InterPro" id="IPR043972">
    <property type="entry name" value="FUZ/MON1/HPS1_longin_1"/>
</dbReference>
<evidence type="ECO:0000313" key="3">
    <source>
        <dbReference type="EMBL" id="CCA18690.1"/>
    </source>
</evidence>
<dbReference type="PRINTS" id="PR01546">
    <property type="entry name" value="YEAST73DUF"/>
</dbReference>
<dbReference type="GO" id="GO:0016192">
    <property type="term" value="P:vesicle-mediated transport"/>
    <property type="evidence" value="ECO:0007669"/>
    <property type="project" value="InterPro"/>
</dbReference>
<reference evidence="3" key="1">
    <citation type="journal article" date="2011" name="PLoS Biol.">
        <title>Gene gain and loss during evolution of obligate parasitism in the white rust pathogen of Arabidopsis thaliana.</title>
        <authorList>
            <person name="Kemen E."/>
            <person name="Gardiner A."/>
            <person name="Schultz-Larsen T."/>
            <person name="Kemen A.C."/>
            <person name="Balmuth A.L."/>
            <person name="Robert-Seilaniantz A."/>
            <person name="Bailey K."/>
            <person name="Holub E."/>
            <person name="Studholme D.J."/>
            <person name="Maclean D."/>
            <person name="Jones J.D."/>
        </authorList>
    </citation>
    <scope>NUCLEOTIDE SEQUENCE</scope>
</reference>
<name>F0WC09_9STRA</name>
<organism evidence="3">
    <name type="scientific">Albugo laibachii Nc14</name>
    <dbReference type="NCBI Taxonomy" id="890382"/>
    <lineage>
        <taxon>Eukaryota</taxon>
        <taxon>Sar</taxon>
        <taxon>Stramenopiles</taxon>
        <taxon>Oomycota</taxon>
        <taxon>Peronosporomycetes</taxon>
        <taxon>Albuginales</taxon>
        <taxon>Albuginaceae</taxon>
        <taxon>Albugo</taxon>
    </lineage>
</organism>
<feature type="domain" description="FUZ/MON1/HPS1 second Longin" evidence="2">
    <location>
        <begin position="192"/>
        <end position="277"/>
    </location>
</feature>
<dbReference type="Pfam" id="PF19037">
    <property type="entry name" value="Fuz_longin_2"/>
    <property type="match status" value="1"/>
</dbReference>
<accession>F0WC09</accession>
<gene>
    <name evidence="3" type="primary">AlNc14C55G4196</name>
    <name evidence="3" type="ORF">ALNC14_048330</name>
</gene>
<evidence type="ECO:0000259" key="1">
    <source>
        <dbReference type="Pfam" id="PF19036"/>
    </source>
</evidence>
<dbReference type="InterPro" id="IPR043971">
    <property type="entry name" value="FUZ/MON1/HPS1_longin_2"/>
</dbReference>
<protein>
    <submittedName>
        <fullName evidence="3">Uncharacterized protein AlNc14C55G4196</fullName>
    </submittedName>
</protein>
<dbReference type="Pfam" id="PF19036">
    <property type="entry name" value="Fuz_longin_1"/>
    <property type="match status" value="1"/>
</dbReference>
<dbReference type="InterPro" id="IPR004353">
    <property type="entry name" value="Mon1"/>
</dbReference>
<feature type="domain" description="FUZ/MON1/HPS1 first Longin" evidence="1">
    <location>
        <begin position="3"/>
        <end position="145"/>
    </location>
</feature>
<dbReference type="AlphaFoldDB" id="F0WC09"/>
<reference evidence="3" key="2">
    <citation type="submission" date="2011-02" db="EMBL/GenBank/DDBJ databases">
        <authorList>
            <person name="MacLean D."/>
        </authorList>
    </citation>
    <scope>NUCLEOTIDE SEQUENCE</scope>
</reference>
<dbReference type="HOGENOM" id="CLU_025714_0_0_1"/>
<dbReference type="PANTHER" id="PTHR13027:SF7">
    <property type="entry name" value="VACUOLAR FUSION PROTEIN MON1 HOMOLOG"/>
    <property type="match status" value="1"/>
</dbReference>